<dbReference type="Pfam" id="PF13743">
    <property type="entry name" value="Thioredoxin_5"/>
    <property type="match status" value="1"/>
</dbReference>
<keyword evidence="1" id="KW-0413">Isomerase</keyword>
<dbReference type="CDD" id="cd03025">
    <property type="entry name" value="DsbA_FrnE_like"/>
    <property type="match status" value="1"/>
</dbReference>
<dbReference type="InterPro" id="IPR036249">
    <property type="entry name" value="Thioredoxin-like_sf"/>
</dbReference>
<evidence type="ECO:0000313" key="1">
    <source>
        <dbReference type="EMBL" id="SHF16101.1"/>
    </source>
</evidence>
<reference evidence="2" key="1">
    <citation type="submission" date="2016-11" db="EMBL/GenBank/DDBJ databases">
        <authorList>
            <person name="Varghese N."/>
            <person name="Submissions S."/>
        </authorList>
    </citation>
    <scope>NUCLEOTIDE SEQUENCE [LARGE SCALE GENOMIC DNA]</scope>
    <source>
        <strain evidence="2">DSM 27370</strain>
    </source>
</reference>
<dbReference type="GO" id="GO:0016853">
    <property type="term" value="F:isomerase activity"/>
    <property type="evidence" value="ECO:0007669"/>
    <property type="project" value="UniProtKB-KW"/>
</dbReference>
<dbReference type="Gene3D" id="1.10.472.60">
    <property type="entry name" value="putative protein disulfide isomerase domain"/>
    <property type="match status" value="1"/>
</dbReference>
<proteinExistence type="predicted"/>
<accession>A0A1M4ZDL1</accession>
<dbReference type="Gene3D" id="3.40.30.10">
    <property type="entry name" value="Glutaredoxin"/>
    <property type="match status" value="1"/>
</dbReference>
<dbReference type="EMBL" id="FQUC01000004">
    <property type="protein sequence ID" value="SHF16101.1"/>
    <property type="molecule type" value="Genomic_DNA"/>
</dbReference>
<dbReference type="AlphaFoldDB" id="A0A1M4ZDL1"/>
<dbReference type="Proteomes" id="UP000184480">
    <property type="component" value="Unassembled WGS sequence"/>
</dbReference>
<sequence>MESKNNNPLQCDPENGLCEIPGATATGGKAELQASEKPVRIVYYTDPICSACWAIEPQLRKLKAEYGAYLHIDYRMGGLLPDWSYNGGGISKPSDVAHHWEELGEYYAMPIDGGVWLEDPLDSSYPPSIAFKAAQIQNEDKAVNFLRILREMLFLGKKNIAKWENIQLAATQSGLDTYKLKEDYDGEARRLFQEDLDIARKMGVRGFPTLFFTDADNNRIVAYGIRTYSEYEAVLLRIFPDAKKKTIDISDNMSLFKLYPTLTVKEYAVLSDISFREAETILKKLSVEGKIIETQINSGLIYSINT</sequence>
<dbReference type="STRING" id="1346286.SAMN05444362_10458"/>
<name>A0A1M4ZDL1_9BACT</name>
<protein>
    <submittedName>
        <fullName evidence="1">Predicted dithiol-disulfide isomerase, DsbA family</fullName>
    </submittedName>
</protein>
<organism evidence="1 2">
    <name type="scientific">Dysgonomonas macrotermitis</name>
    <dbReference type="NCBI Taxonomy" id="1346286"/>
    <lineage>
        <taxon>Bacteria</taxon>
        <taxon>Pseudomonadati</taxon>
        <taxon>Bacteroidota</taxon>
        <taxon>Bacteroidia</taxon>
        <taxon>Bacteroidales</taxon>
        <taxon>Dysgonomonadaceae</taxon>
        <taxon>Dysgonomonas</taxon>
    </lineage>
</organism>
<evidence type="ECO:0000313" key="2">
    <source>
        <dbReference type="Proteomes" id="UP000184480"/>
    </source>
</evidence>
<dbReference type="SUPFAM" id="SSF52833">
    <property type="entry name" value="Thioredoxin-like"/>
    <property type="match status" value="1"/>
</dbReference>
<keyword evidence="2" id="KW-1185">Reference proteome</keyword>
<gene>
    <name evidence="1" type="ORF">SAMN05444362_10458</name>
</gene>
<dbReference type="PANTHER" id="PTHR13887">
    <property type="entry name" value="GLUTATHIONE S-TRANSFERASE KAPPA"/>
    <property type="match status" value="1"/>
</dbReference>
<dbReference type="OrthoDB" id="9813770at2"/>